<dbReference type="GeneID" id="96954996"/>
<protein>
    <submittedName>
        <fullName evidence="1">Uncharacterized protein</fullName>
    </submittedName>
</protein>
<sequence length="169" mass="18036">MHRRALLSAGMAVATAGCFDFGRGCSRSATLELSAVSDADVADGAESRSVLVPEPSHDTLRVGGRAVASTPREFAPLVYERHGVDPADRDLSAEQRDIVETAIDEGYDECAPYSDAFAALQRTLGQRMTRETDDGSGVATIPAADAPERVDYANYENEWYAVDLHAAAA</sequence>
<keyword evidence="2" id="KW-1185">Reference proteome</keyword>
<evidence type="ECO:0000313" key="2">
    <source>
        <dbReference type="Proteomes" id="UP001596434"/>
    </source>
</evidence>
<proteinExistence type="predicted"/>
<accession>A0ABD6A112</accession>
<organism evidence="1 2">
    <name type="scientific">Haloplanus litoreus</name>
    <dbReference type="NCBI Taxonomy" id="767515"/>
    <lineage>
        <taxon>Archaea</taxon>
        <taxon>Methanobacteriati</taxon>
        <taxon>Methanobacteriota</taxon>
        <taxon>Stenosarchaea group</taxon>
        <taxon>Halobacteria</taxon>
        <taxon>Halobacteriales</taxon>
        <taxon>Haloferacaceae</taxon>
        <taxon>Haloplanus</taxon>
    </lineage>
</organism>
<reference evidence="1 2" key="1">
    <citation type="journal article" date="2019" name="Int. J. Syst. Evol. Microbiol.">
        <title>The Global Catalogue of Microorganisms (GCM) 10K type strain sequencing project: providing services to taxonomists for standard genome sequencing and annotation.</title>
        <authorList>
            <consortium name="The Broad Institute Genomics Platform"/>
            <consortium name="The Broad Institute Genome Sequencing Center for Infectious Disease"/>
            <person name="Wu L."/>
            <person name="Ma J."/>
        </authorList>
    </citation>
    <scope>NUCLEOTIDE SEQUENCE [LARGE SCALE GENOMIC DNA]</scope>
    <source>
        <strain evidence="1 2">GX21</strain>
    </source>
</reference>
<dbReference type="RefSeq" id="WP_379705660.1">
    <property type="nucleotide sequence ID" value="NZ_JBHTAT010000001.1"/>
</dbReference>
<dbReference type="Proteomes" id="UP001596434">
    <property type="component" value="Unassembled WGS sequence"/>
</dbReference>
<evidence type="ECO:0000313" key="1">
    <source>
        <dbReference type="EMBL" id="MFC7256603.1"/>
    </source>
</evidence>
<comment type="caution">
    <text evidence="1">The sequence shown here is derived from an EMBL/GenBank/DDBJ whole genome shotgun (WGS) entry which is preliminary data.</text>
</comment>
<dbReference type="AlphaFoldDB" id="A0ABD6A112"/>
<dbReference type="PROSITE" id="PS51257">
    <property type="entry name" value="PROKAR_LIPOPROTEIN"/>
    <property type="match status" value="1"/>
</dbReference>
<dbReference type="EMBL" id="JBHTAT010000001">
    <property type="protein sequence ID" value="MFC7256603.1"/>
    <property type="molecule type" value="Genomic_DNA"/>
</dbReference>
<gene>
    <name evidence="1" type="ORF">ACFQKE_15060</name>
</gene>
<name>A0ABD6A112_9EURY</name>